<keyword evidence="4 10" id="KW-0812">Transmembrane</keyword>
<evidence type="ECO:0000256" key="9">
    <source>
        <dbReference type="ARBA" id="ARBA00023136"/>
    </source>
</evidence>
<keyword evidence="8" id="KW-0496">Mitochondrion</keyword>
<evidence type="ECO:0000256" key="1">
    <source>
        <dbReference type="ARBA" id="ARBA00004448"/>
    </source>
</evidence>
<proteinExistence type="inferred from homology"/>
<dbReference type="GO" id="GO:0005743">
    <property type="term" value="C:mitochondrial inner membrane"/>
    <property type="evidence" value="ECO:0007669"/>
    <property type="project" value="UniProtKB-SubCell"/>
</dbReference>
<protein>
    <submittedName>
        <fullName evidence="12">Uncharacterized protein</fullName>
    </submittedName>
</protein>
<comment type="similarity">
    <text evidence="2 11">Belongs to the mitochondrial carrier (TC 2.A.29) family.</text>
</comment>
<gene>
    <name evidence="12" type="ORF">RFI_23264</name>
</gene>
<dbReference type="GO" id="GO:1990542">
    <property type="term" value="P:mitochondrial transmembrane transport"/>
    <property type="evidence" value="ECO:0007669"/>
    <property type="project" value="InterPro"/>
</dbReference>
<dbReference type="PANTHER" id="PTHR45760:SF2">
    <property type="entry name" value="FI19922P1-RELATED"/>
    <property type="match status" value="1"/>
</dbReference>
<evidence type="ECO:0000256" key="6">
    <source>
        <dbReference type="ARBA" id="ARBA00022792"/>
    </source>
</evidence>
<evidence type="ECO:0000256" key="5">
    <source>
        <dbReference type="ARBA" id="ARBA00022737"/>
    </source>
</evidence>
<keyword evidence="9 10" id="KW-0472">Membrane</keyword>
<feature type="repeat" description="Solcar" evidence="10">
    <location>
        <begin position="297"/>
        <end position="382"/>
    </location>
</feature>
<organism evidence="12 13">
    <name type="scientific">Reticulomyxa filosa</name>
    <dbReference type="NCBI Taxonomy" id="46433"/>
    <lineage>
        <taxon>Eukaryota</taxon>
        <taxon>Sar</taxon>
        <taxon>Rhizaria</taxon>
        <taxon>Retaria</taxon>
        <taxon>Foraminifera</taxon>
        <taxon>Monothalamids</taxon>
        <taxon>Reticulomyxidae</taxon>
        <taxon>Reticulomyxa</taxon>
    </lineage>
</organism>
<evidence type="ECO:0000256" key="2">
    <source>
        <dbReference type="ARBA" id="ARBA00006375"/>
    </source>
</evidence>
<keyword evidence="6" id="KW-0999">Mitochondrion inner membrane</keyword>
<evidence type="ECO:0000256" key="7">
    <source>
        <dbReference type="ARBA" id="ARBA00022989"/>
    </source>
</evidence>
<evidence type="ECO:0000256" key="10">
    <source>
        <dbReference type="PROSITE-ProRule" id="PRU00282"/>
    </source>
</evidence>
<feature type="repeat" description="Solcar" evidence="10">
    <location>
        <begin position="106"/>
        <end position="260"/>
    </location>
</feature>
<dbReference type="AlphaFoldDB" id="X6MJB1"/>
<dbReference type="EMBL" id="ASPP01020211">
    <property type="protein sequence ID" value="ETO14103.1"/>
    <property type="molecule type" value="Genomic_DNA"/>
</dbReference>
<dbReference type="Pfam" id="PF00153">
    <property type="entry name" value="Mito_carr"/>
    <property type="match status" value="4"/>
</dbReference>
<comment type="subcellular location">
    <subcellularLocation>
        <location evidence="1">Mitochondrion inner membrane</location>
        <topology evidence="1">Multi-pass membrane protein</topology>
    </subcellularLocation>
</comment>
<dbReference type="InterPro" id="IPR023395">
    <property type="entry name" value="MCP_dom_sf"/>
</dbReference>
<dbReference type="SUPFAM" id="SSF103506">
    <property type="entry name" value="Mitochondrial carrier"/>
    <property type="match status" value="1"/>
</dbReference>
<name>X6MJB1_RETFI</name>
<comment type="caution">
    <text evidence="12">The sequence shown here is derived from an EMBL/GenBank/DDBJ whole genome shotgun (WGS) entry which is preliminary data.</text>
</comment>
<keyword evidence="3 11" id="KW-0813">Transport</keyword>
<dbReference type="OMA" id="QMQARTI"/>
<dbReference type="PANTHER" id="PTHR45760">
    <property type="entry name" value="FI19922P1-RELATED"/>
    <property type="match status" value="1"/>
</dbReference>
<reference evidence="12 13" key="1">
    <citation type="journal article" date="2013" name="Curr. Biol.">
        <title>The Genome of the Foraminiferan Reticulomyxa filosa.</title>
        <authorList>
            <person name="Glockner G."/>
            <person name="Hulsmann N."/>
            <person name="Schleicher M."/>
            <person name="Noegel A.A."/>
            <person name="Eichinger L."/>
            <person name="Gallinger C."/>
            <person name="Pawlowski J."/>
            <person name="Sierra R."/>
            <person name="Euteneuer U."/>
            <person name="Pillet L."/>
            <person name="Moustafa A."/>
            <person name="Platzer M."/>
            <person name="Groth M."/>
            <person name="Szafranski K."/>
            <person name="Schliwa M."/>
        </authorList>
    </citation>
    <scope>NUCLEOTIDE SEQUENCE [LARGE SCALE GENOMIC DNA]</scope>
</reference>
<feature type="repeat" description="Solcar" evidence="10">
    <location>
        <begin position="406"/>
        <end position="513"/>
    </location>
</feature>
<dbReference type="InterPro" id="IPR045315">
    <property type="entry name" value="Mtm1-like"/>
</dbReference>
<evidence type="ECO:0000256" key="3">
    <source>
        <dbReference type="ARBA" id="ARBA00022448"/>
    </source>
</evidence>
<evidence type="ECO:0000313" key="13">
    <source>
        <dbReference type="Proteomes" id="UP000023152"/>
    </source>
</evidence>
<dbReference type="InterPro" id="IPR018108">
    <property type="entry name" value="MCP_transmembrane"/>
</dbReference>
<dbReference type="Proteomes" id="UP000023152">
    <property type="component" value="Unassembled WGS sequence"/>
</dbReference>
<dbReference type="PROSITE" id="PS50920">
    <property type="entry name" value="SOLCAR"/>
    <property type="match status" value="3"/>
</dbReference>
<evidence type="ECO:0000313" key="12">
    <source>
        <dbReference type="EMBL" id="ETO14103.1"/>
    </source>
</evidence>
<evidence type="ECO:0000256" key="11">
    <source>
        <dbReference type="RuleBase" id="RU000488"/>
    </source>
</evidence>
<keyword evidence="5" id="KW-0677">Repeat</keyword>
<evidence type="ECO:0000256" key="4">
    <source>
        <dbReference type="ARBA" id="ARBA00022692"/>
    </source>
</evidence>
<evidence type="ECO:0000256" key="8">
    <source>
        <dbReference type="ARBA" id="ARBA00023128"/>
    </source>
</evidence>
<dbReference type="OrthoDB" id="1747031at2759"/>
<sequence length="517" mass="57391">MLIKNLKYLERFLLVLQFFKSISWPSEHFTFADFVQWQGGNTFFFFSSKHVNLRNFLGEKIKNFMLAPSSPKECDCEQLLDLESPNVLSEPVPTLDLRLSKPDTVVTPFQRVVSASIGALITSLVVTPFDVIKTRMQVANGNNNNNKKKNNDNKRQTMELDLIPLSLEQSTSAQRATETIGAIGDKGQTWYTTMTTEIRKGTLPSKEQVGKRFAHSLDAAMQIAKYEGVSHLYTGLSVTLWMAVPATVIYFTTYDVLRHKLSTKVSTMGLQSKHNNNNNNNNNNTQIATVMMNNNGSNTWIPLVCGIISRTIAVCVISPLELLKTQMQARTINRNLSIYQATLLNARAEGVRSLWKGVAPTLWRDVPFSGIYWMGYEFLKSHLYSQLVARRTSSDAIESYSPTMADVFRVGFCAGAVSGIAASIVTHPFDVVKTRRQALLIGLRSTTFNATCNLAAASRHALADADTSFVRSLQMVLRTAGPKGLFAGITARLAKVPLACAIMISVYEAGKFVLNQM</sequence>
<keyword evidence="7" id="KW-1133">Transmembrane helix</keyword>
<dbReference type="Gene3D" id="1.50.40.10">
    <property type="entry name" value="Mitochondrial carrier domain"/>
    <property type="match status" value="2"/>
</dbReference>
<accession>X6MJB1</accession>
<keyword evidence="13" id="KW-1185">Reference proteome</keyword>